<dbReference type="AlphaFoldDB" id="A0A267F4B1"/>
<comment type="caution">
    <text evidence="3">The sequence shown here is derived from an EMBL/GenBank/DDBJ whole genome shotgun (WGS) entry which is preliminary data.</text>
</comment>
<dbReference type="InterPro" id="IPR050327">
    <property type="entry name" value="Proton-linked_MCT"/>
</dbReference>
<feature type="compositionally biased region" description="Low complexity" evidence="1">
    <location>
        <begin position="34"/>
        <end position="58"/>
    </location>
</feature>
<feature type="transmembrane region" description="Helical" evidence="2">
    <location>
        <begin position="735"/>
        <end position="758"/>
    </location>
</feature>
<reference evidence="3 4" key="1">
    <citation type="submission" date="2017-06" db="EMBL/GenBank/DDBJ databases">
        <title>A platform for efficient transgenesis in Macrostomum lignano, a flatworm model organism for stem cell research.</title>
        <authorList>
            <person name="Berezikov E."/>
        </authorList>
    </citation>
    <scope>NUCLEOTIDE SEQUENCE [LARGE SCALE GENOMIC DNA]</scope>
    <source>
        <strain evidence="3">DV1</strain>
        <tissue evidence="3">Whole organism</tissue>
    </source>
</reference>
<name>A0A267F4B1_9PLAT</name>
<feature type="compositionally biased region" description="Low complexity" evidence="1">
    <location>
        <begin position="69"/>
        <end position="80"/>
    </location>
</feature>
<dbReference type="GO" id="GO:0008028">
    <property type="term" value="F:monocarboxylic acid transmembrane transporter activity"/>
    <property type="evidence" value="ECO:0007669"/>
    <property type="project" value="TreeGrafter"/>
</dbReference>
<feature type="transmembrane region" description="Helical" evidence="2">
    <location>
        <begin position="579"/>
        <end position="606"/>
    </location>
</feature>
<dbReference type="OrthoDB" id="6499973at2759"/>
<keyword evidence="2" id="KW-0812">Transmembrane</keyword>
<feature type="transmembrane region" description="Helical" evidence="2">
    <location>
        <begin position="193"/>
        <end position="212"/>
    </location>
</feature>
<dbReference type="Gene3D" id="1.20.1250.20">
    <property type="entry name" value="MFS general substrate transporter like domains"/>
    <property type="match status" value="2"/>
</dbReference>
<evidence type="ECO:0000313" key="3">
    <source>
        <dbReference type="EMBL" id="PAA68608.1"/>
    </source>
</evidence>
<dbReference type="Pfam" id="PF07690">
    <property type="entry name" value="MFS_1"/>
    <property type="match status" value="2"/>
</dbReference>
<dbReference type="EMBL" id="NIVC01001381">
    <property type="protein sequence ID" value="PAA68608.1"/>
    <property type="molecule type" value="Genomic_DNA"/>
</dbReference>
<dbReference type="InterPro" id="IPR011701">
    <property type="entry name" value="MFS"/>
</dbReference>
<dbReference type="Proteomes" id="UP000215902">
    <property type="component" value="Unassembled WGS sequence"/>
</dbReference>
<feature type="compositionally biased region" description="Polar residues" evidence="1">
    <location>
        <begin position="1"/>
        <end position="18"/>
    </location>
</feature>
<evidence type="ECO:0008006" key="5">
    <source>
        <dbReference type="Google" id="ProtNLM"/>
    </source>
</evidence>
<feature type="transmembrane region" description="Helical" evidence="2">
    <location>
        <begin position="676"/>
        <end position="695"/>
    </location>
</feature>
<organism evidence="3 4">
    <name type="scientific">Macrostomum lignano</name>
    <dbReference type="NCBI Taxonomy" id="282301"/>
    <lineage>
        <taxon>Eukaryota</taxon>
        <taxon>Metazoa</taxon>
        <taxon>Spiralia</taxon>
        <taxon>Lophotrochozoa</taxon>
        <taxon>Platyhelminthes</taxon>
        <taxon>Rhabditophora</taxon>
        <taxon>Macrostomorpha</taxon>
        <taxon>Macrostomida</taxon>
        <taxon>Macrostomidae</taxon>
        <taxon>Macrostomum</taxon>
    </lineage>
</organism>
<feature type="transmembrane region" description="Helical" evidence="2">
    <location>
        <begin position="707"/>
        <end position="729"/>
    </location>
</feature>
<dbReference type="PANTHER" id="PTHR11360:SF286">
    <property type="entry name" value="GH22266P"/>
    <property type="match status" value="1"/>
</dbReference>
<dbReference type="SUPFAM" id="SSF103473">
    <property type="entry name" value="MFS general substrate transporter"/>
    <property type="match status" value="1"/>
</dbReference>
<dbReference type="CDD" id="cd17352">
    <property type="entry name" value="MFS_MCT_SLC16"/>
    <property type="match status" value="1"/>
</dbReference>
<keyword evidence="4" id="KW-1185">Reference proteome</keyword>
<gene>
    <name evidence="3" type="ORF">BOX15_Mlig016045g1</name>
</gene>
<dbReference type="PANTHER" id="PTHR11360">
    <property type="entry name" value="MONOCARBOXYLATE TRANSPORTER"/>
    <property type="match status" value="1"/>
</dbReference>
<protein>
    <recommendedName>
        <fullName evidence="5">Major facilitator superfamily (MFS) profile domain-containing protein</fullName>
    </recommendedName>
</protein>
<proteinExistence type="predicted"/>
<feature type="transmembrane region" description="Helical" evidence="2">
    <location>
        <begin position="163"/>
        <end position="186"/>
    </location>
</feature>
<feature type="region of interest" description="Disordered" evidence="1">
    <location>
        <begin position="1"/>
        <end position="104"/>
    </location>
</feature>
<dbReference type="STRING" id="282301.A0A267F4B1"/>
<sequence length="838" mass="89709">MSDNSNGEKIATAQSSNDDGGEGHTESTKLVMASSPTSPTSPQTPTSPTSPKSPTSPTARAKRYSFRMSRSPPQSPTRQSVNSNSGGLEEDASSKEVGSDNDDEIEMVPVVAEDVLPLPLDRGYAWVVTFASMMVSFIVDGIANSFGLMLVDFCDYFQADKASVMLIGSLLCGVGMLTGPIVGALVNKFGCRPVCMAGAVVASAGFFLSSFATKLWMLTVTYGIISGFGNGLLYLPCVVCVSFYFERYRSLAMGLAVCGTGIGTIVMGPVTNALLESMGWQNTLMILSGIALNGAVLGALLRPNEPPIVSVGMAASVPASAAGSRIRLHQLSVSEPIGTAAPATSAEAVQPPDQGTMDQLAEQYVRRTRLDSEEPGNAGGVGSQLATIPEAMPALPESPLAQRQLSRPFPKKRLDSDRRMFSSTISGFDVSSMGNLSDPDALLKSLPGLFARRRAVRKSKAAKVARARQFDIAQIRAGVTAANLADLRRPFYRRDIFYSGSVMNLTSARVRRSQQSLAPSQLFLSMTRIPGEAPPMQSPTGDLSPPVNLPTPPKCLRCLPKPIVDAFLMMVDLGLMKDLGFVIIWIANLIVMLAFYVPLFFVSSFAREIDVSEEQARYLNSAFGAANTVCRIAIGGLASNPRVSALLLNNVSLLLSGVFCILLNFCTGFWSLLTVYTILGICLAPVVTLTSEVLCKLVGLDNLTNAFGLVTLARGISVCIGSPITASLYNERTKYSLPFSFGGCLFIVGSVIFSILLLPRFRQKEEDNQQKVEDMIKSAHNLNASLVLVDGSQVVASSNLDLHALASPHRKLTLSHQNSTMEDAIPEEAMNDYYEETV</sequence>
<feature type="transmembrane region" description="Helical" evidence="2">
    <location>
        <begin position="224"/>
        <end position="245"/>
    </location>
</feature>
<evidence type="ECO:0000256" key="1">
    <source>
        <dbReference type="SAM" id="MobiDB-lite"/>
    </source>
</evidence>
<feature type="transmembrane region" description="Helical" evidence="2">
    <location>
        <begin position="252"/>
        <end position="271"/>
    </location>
</feature>
<feature type="transmembrane region" description="Helical" evidence="2">
    <location>
        <begin position="124"/>
        <end position="143"/>
    </location>
</feature>
<evidence type="ECO:0000313" key="4">
    <source>
        <dbReference type="Proteomes" id="UP000215902"/>
    </source>
</evidence>
<feature type="transmembrane region" description="Helical" evidence="2">
    <location>
        <begin position="283"/>
        <end position="301"/>
    </location>
</feature>
<dbReference type="InterPro" id="IPR036259">
    <property type="entry name" value="MFS_trans_sf"/>
</dbReference>
<evidence type="ECO:0000256" key="2">
    <source>
        <dbReference type="SAM" id="Phobius"/>
    </source>
</evidence>
<feature type="transmembrane region" description="Helical" evidence="2">
    <location>
        <begin position="651"/>
        <end position="670"/>
    </location>
</feature>
<keyword evidence="2" id="KW-0472">Membrane</keyword>
<keyword evidence="2" id="KW-1133">Transmembrane helix</keyword>
<accession>A0A267F4B1</accession>